<dbReference type="InterPro" id="IPR013655">
    <property type="entry name" value="PAS_fold_3"/>
</dbReference>
<sequence length="181" mass="20346">MRQTSVRASGVERTFSHDEVIVSKTDVGGRMTYVNDVFVRVSAYSEEELIGKPHNLIRHPDMPRAVFKLLWDTIQAGNEIFAYILNLAGDGAHYWVLAHVTPTFSARGQIVGFHSNRRTPHRAALAQIQPAYERLLAEERRHSSTRDAVAASAALLDEIVKSQAASYDEFIWSLEPEEVAR</sequence>
<dbReference type="NCBIfam" id="TIGR00229">
    <property type="entry name" value="sensory_box"/>
    <property type="match status" value="1"/>
</dbReference>
<dbReference type="Gene3D" id="3.30.450.20">
    <property type="entry name" value="PAS domain"/>
    <property type="match status" value="1"/>
</dbReference>
<organism evidence="2 3">
    <name type="scientific">Planosporangium flavigriseum</name>
    <dbReference type="NCBI Taxonomy" id="373681"/>
    <lineage>
        <taxon>Bacteria</taxon>
        <taxon>Bacillati</taxon>
        <taxon>Actinomycetota</taxon>
        <taxon>Actinomycetes</taxon>
        <taxon>Micromonosporales</taxon>
        <taxon>Micromonosporaceae</taxon>
        <taxon>Planosporangium</taxon>
    </lineage>
</organism>
<evidence type="ECO:0000259" key="1">
    <source>
        <dbReference type="PROSITE" id="PS50112"/>
    </source>
</evidence>
<dbReference type="AlphaFoldDB" id="A0A8J3LTN0"/>
<dbReference type="InterPro" id="IPR035965">
    <property type="entry name" value="PAS-like_dom_sf"/>
</dbReference>
<dbReference type="Proteomes" id="UP000653674">
    <property type="component" value="Unassembled WGS sequence"/>
</dbReference>
<feature type="domain" description="PAS" evidence="1">
    <location>
        <begin position="26"/>
        <end position="77"/>
    </location>
</feature>
<evidence type="ECO:0000313" key="3">
    <source>
        <dbReference type="Proteomes" id="UP000653674"/>
    </source>
</evidence>
<reference evidence="2" key="1">
    <citation type="submission" date="2021-01" db="EMBL/GenBank/DDBJ databases">
        <title>Whole genome shotgun sequence of Planosporangium flavigriseum NBRC 105377.</title>
        <authorList>
            <person name="Komaki H."/>
            <person name="Tamura T."/>
        </authorList>
    </citation>
    <scope>NUCLEOTIDE SEQUENCE</scope>
    <source>
        <strain evidence="2">NBRC 105377</strain>
    </source>
</reference>
<name>A0A8J3LTN0_9ACTN</name>
<dbReference type="EMBL" id="BONU01000064">
    <property type="protein sequence ID" value="GIG76595.1"/>
    <property type="molecule type" value="Genomic_DNA"/>
</dbReference>
<dbReference type="Pfam" id="PF08447">
    <property type="entry name" value="PAS_3"/>
    <property type="match status" value="1"/>
</dbReference>
<proteinExistence type="predicted"/>
<comment type="caution">
    <text evidence="2">The sequence shown here is derived from an EMBL/GenBank/DDBJ whole genome shotgun (WGS) entry which is preliminary data.</text>
</comment>
<dbReference type="PROSITE" id="PS50112">
    <property type="entry name" value="PAS"/>
    <property type="match status" value="1"/>
</dbReference>
<accession>A0A8J3LTN0</accession>
<dbReference type="CDD" id="cd00130">
    <property type="entry name" value="PAS"/>
    <property type="match status" value="1"/>
</dbReference>
<protein>
    <submittedName>
        <fullName evidence="2">Chemotaxis protein</fullName>
    </submittedName>
</protein>
<gene>
    <name evidence="2" type="ORF">Pfl04_49990</name>
</gene>
<dbReference type="InterPro" id="IPR000014">
    <property type="entry name" value="PAS"/>
</dbReference>
<dbReference type="SUPFAM" id="SSF55785">
    <property type="entry name" value="PYP-like sensor domain (PAS domain)"/>
    <property type="match status" value="1"/>
</dbReference>
<evidence type="ECO:0000313" key="2">
    <source>
        <dbReference type="EMBL" id="GIG76595.1"/>
    </source>
</evidence>
<keyword evidence="3" id="KW-1185">Reference proteome</keyword>